<dbReference type="PROSITE" id="PS01223">
    <property type="entry name" value="PROA"/>
    <property type="match status" value="1"/>
</dbReference>
<comment type="function">
    <text evidence="7">Catalyzes the NADPH-dependent reduction of L-glutamate 5-phosphate into L-glutamate 5-semialdehyde and phosphate. The product spontaneously undergoes cyclization to form 1-pyrroline-5-carboxylate.</text>
</comment>
<evidence type="ECO:0000259" key="9">
    <source>
        <dbReference type="Pfam" id="PF00171"/>
    </source>
</evidence>
<evidence type="ECO:0000256" key="1">
    <source>
        <dbReference type="ARBA" id="ARBA00004985"/>
    </source>
</evidence>
<dbReference type="SUPFAM" id="SSF53720">
    <property type="entry name" value="ALDH-like"/>
    <property type="match status" value="1"/>
</dbReference>
<keyword evidence="4 7" id="KW-0521">NADP</keyword>
<dbReference type="InterPro" id="IPR012134">
    <property type="entry name" value="Glu-5-SA_DH"/>
</dbReference>
<dbReference type="GO" id="GO:0055129">
    <property type="term" value="P:L-proline biosynthetic process"/>
    <property type="evidence" value="ECO:0007669"/>
    <property type="project" value="UniProtKB-UniRule"/>
</dbReference>
<dbReference type="EC" id="1.2.1.41" evidence="7"/>
<evidence type="ECO:0000256" key="8">
    <source>
        <dbReference type="SAM" id="Coils"/>
    </source>
</evidence>
<evidence type="ECO:0000256" key="7">
    <source>
        <dbReference type="HAMAP-Rule" id="MF_00412"/>
    </source>
</evidence>
<sequence length="416" mass="46093">MSDYILNLGKKAKKASKILATMSTEIKNNILYNLAEELLKNAEYIKKENKKDLEAGQKKGLSKAFIDRLTLTDARIKSMAEGVRQIADFTDPIGKIEKGFKHKKGMSITQVRVPLGVIAMIFESRPNVTIDAGALALKSGNSIILRGGSDALYSNKVLKEIFVKAGEKYGLPEGAVQLVERTERELVQELITLNEYIDVIIPRGGKGLKKAIQANATIPMIETGAGLCHLYIDEFADKEKSIKIAVNAKAQRPGVCNAIETILINKDKLEEVLPDLEKALVEKNVEIRADEQSIKYLTKAIEATEEDWETEYLDLIISIKTVENLQEAIEHINKYGSMHSESIITENYNNAEKFLNEVDAAAVYVNTSTRFTDGGEYGFGGEIGISTQKLHARGPMGINELTSLKYIIRGNGQIRE</sequence>
<dbReference type="GO" id="GO:0005737">
    <property type="term" value="C:cytoplasm"/>
    <property type="evidence" value="ECO:0007669"/>
    <property type="project" value="UniProtKB-SubCell"/>
</dbReference>
<feature type="coiled-coil region" evidence="8">
    <location>
        <begin position="259"/>
        <end position="286"/>
    </location>
</feature>
<evidence type="ECO:0000256" key="5">
    <source>
        <dbReference type="ARBA" id="ARBA00023002"/>
    </source>
</evidence>
<evidence type="ECO:0000256" key="6">
    <source>
        <dbReference type="ARBA" id="ARBA00049024"/>
    </source>
</evidence>
<evidence type="ECO:0000313" key="10">
    <source>
        <dbReference type="EMBL" id="TDT67911.1"/>
    </source>
</evidence>
<evidence type="ECO:0000256" key="3">
    <source>
        <dbReference type="ARBA" id="ARBA00022650"/>
    </source>
</evidence>
<dbReference type="RefSeq" id="WP_134113776.1">
    <property type="nucleotide sequence ID" value="NZ_SOBG01000009.1"/>
</dbReference>
<comment type="caution">
    <text evidence="10">The sequence shown here is derived from an EMBL/GenBank/DDBJ whole genome shotgun (WGS) entry which is preliminary data.</text>
</comment>
<proteinExistence type="inferred from homology"/>
<dbReference type="EMBL" id="SOBG01000009">
    <property type="protein sequence ID" value="TDT67911.1"/>
    <property type="molecule type" value="Genomic_DNA"/>
</dbReference>
<dbReference type="GO" id="GO:0050661">
    <property type="term" value="F:NADP binding"/>
    <property type="evidence" value="ECO:0007669"/>
    <property type="project" value="InterPro"/>
</dbReference>
<dbReference type="InterPro" id="IPR015590">
    <property type="entry name" value="Aldehyde_DH_dom"/>
</dbReference>
<organism evidence="10 11">
    <name type="scientific">Hypnocyclicus thermotrophus</name>
    <dbReference type="NCBI Taxonomy" id="1627895"/>
    <lineage>
        <taxon>Bacteria</taxon>
        <taxon>Fusobacteriati</taxon>
        <taxon>Fusobacteriota</taxon>
        <taxon>Fusobacteriia</taxon>
        <taxon>Fusobacteriales</taxon>
        <taxon>Fusobacteriaceae</taxon>
        <taxon>Hypnocyclicus</taxon>
    </lineage>
</organism>
<dbReference type="Gene3D" id="3.40.309.10">
    <property type="entry name" value="Aldehyde Dehydrogenase, Chain A, domain 2"/>
    <property type="match status" value="1"/>
</dbReference>
<dbReference type="Proteomes" id="UP000294678">
    <property type="component" value="Unassembled WGS sequence"/>
</dbReference>
<dbReference type="PANTHER" id="PTHR11063">
    <property type="entry name" value="GLUTAMATE SEMIALDEHYDE DEHYDROGENASE"/>
    <property type="match status" value="1"/>
</dbReference>
<dbReference type="GO" id="GO:0004350">
    <property type="term" value="F:glutamate-5-semialdehyde dehydrogenase activity"/>
    <property type="evidence" value="ECO:0007669"/>
    <property type="project" value="UniProtKB-UniRule"/>
</dbReference>
<dbReference type="InterPro" id="IPR016163">
    <property type="entry name" value="Ald_DH_C"/>
</dbReference>
<dbReference type="InterPro" id="IPR020593">
    <property type="entry name" value="G-glutamylP_reductase_CS"/>
</dbReference>
<dbReference type="InterPro" id="IPR016162">
    <property type="entry name" value="Ald_DH_N"/>
</dbReference>
<evidence type="ECO:0000256" key="4">
    <source>
        <dbReference type="ARBA" id="ARBA00022857"/>
    </source>
</evidence>
<comment type="catalytic activity">
    <reaction evidence="6 7">
        <text>L-glutamate 5-semialdehyde + phosphate + NADP(+) = L-glutamyl 5-phosphate + NADPH + H(+)</text>
        <dbReference type="Rhea" id="RHEA:19541"/>
        <dbReference type="ChEBI" id="CHEBI:15378"/>
        <dbReference type="ChEBI" id="CHEBI:43474"/>
        <dbReference type="ChEBI" id="CHEBI:57783"/>
        <dbReference type="ChEBI" id="CHEBI:58066"/>
        <dbReference type="ChEBI" id="CHEBI:58274"/>
        <dbReference type="ChEBI" id="CHEBI:58349"/>
        <dbReference type="EC" id="1.2.1.41"/>
    </reaction>
</comment>
<keyword evidence="2 7" id="KW-0028">Amino-acid biosynthesis</keyword>
<keyword evidence="5 7" id="KW-0560">Oxidoreductase</keyword>
<dbReference type="InterPro" id="IPR016161">
    <property type="entry name" value="Ald_DH/histidinol_DH"/>
</dbReference>
<keyword evidence="7" id="KW-0963">Cytoplasm</keyword>
<dbReference type="HAMAP" id="MF_00412">
    <property type="entry name" value="ProA"/>
    <property type="match status" value="1"/>
</dbReference>
<accession>A0AA46DX88</accession>
<evidence type="ECO:0000256" key="2">
    <source>
        <dbReference type="ARBA" id="ARBA00022605"/>
    </source>
</evidence>
<dbReference type="PIRSF" id="PIRSF000151">
    <property type="entry name" value="GPR"/>
    <property type="match status" value="1"/>
</dbReference>
<feature type="domain" description="Aldehyde dehydrogenase" evidence="9">
    <location>
        <begin position="10"/>
        <end position="286"/>
    </location>
</feature>
<dbReference type="PANTHER" id="PTHR11063:SF8">
    <property type="entry name" value="DELTA-1-PYRROLINE-5-CARBOXYLATE SYNTHASE"/>
    <property type="match status" value="1"/>
</dbReference>
<comment type="subcellular location">
    <subcellularLocation>
        <location evidence="7">Cytoplasm</location>
    </subcellularLocation>
</comment>
<evidence type="ECO:0000313" key="11">
    <source>
        <dbReference type="Proteomes" id="UP000294678"/>
    </source>
</evidence>
<keyword evidence="8" id="KW-0175">Coiled coil</keyword>
<dbReference type="Pfam" id="PF00171">
    <property type="entry name" value="Aldedh"/>
    <property type="match status" value="2"/>
</dbReference>
<name>A0AA46DX88_9FUSO</name>
<dbReference type="CDD" id="cd07079">
    <property type="entry name" value="ALDH_F18-19_ProA-GPR"/>
    <property type="match status" value="1"/>
</dbReference>
<feature type="domain" description="Aldehyde dehydrogenase" evidence="9">
    <location>
        <begin position="316"/>
        <end position="406"/>
    </location>
</feature>
<gene>
    <name evidence="7" type="primary">proA</name>
    <name evidence="10" type="ORF">EV215_1916</name>
</gene>
<keyword evidence="11" id="KW-1185">Reference proteome</keyword>
<dbReference type="NCBIfam" id="TIGR00407">
    <property type="entry name" value="proA"/>
    <property type="match status" value="1"/>
</dbReference>
<keyword evidence="3 7" id="KW-0641">Proline biosynthesis</keyword>
<reference evidence="10 11" key="1">
    <citation type="submission" date="2019-03" db="EMBL/GenBank/DDBJ databases">
        <title>Genomic Encyclopedia of Type Strains, Phase IV (KMG-IV): sequencing the most valuable type-strain genomes for metagenomic binning, comparative biology and taxonomic classification.</title>
        <authorList>
            <person name="Goeker M."/>
        </authorList>
    </citation>
    <scope>NUCLEOTIDE SEQUENCE [LARGE SCALE GENOMIC DNA]</scope>
    <source>
        <strain evidence="10 11">DSM 100055</strain>
    </source>
</reference>
<dbReference type="InterPro" id="IPR000965">
    <property type="entry name" value="GPR_dom"/>
</dbReference>
<protein>
    <recommendedName>
        <fullName evidence="7">Gamma-glutamyl phosphate reductase</fullName>
        <shortName evidence="7">GPR</shortName>
        <ecNumber evidence="7">1.2.1.41</ecNumber>
    </recommendedName>
    <alternativeName>
        <fullName evidence="7">Glutamate-5-semialdehyde dehydrogenase</fullName>
    </alternativeName>
    <alternativeName>
        <fullName evidence="7">Glutamyl-gamma-semialdehyde dehydrogenase</fullName>
        <shortName evidence="7">GSA dehydrogenase</shortName>
    </alternativeName>
</protein>
<comment type="similarity">
    <text evidence="7">Belongs to the gamma-glutamyl phosphate reductase family.</text>
</comment>
<dbReference type="NCBIfam" id="NF001221">
    <property type="entry name" value="PRK00197.1"/>
    <property type="match status" value="1"/>
</dbReference>
<dbReference type="Gene3D" id="3.40.605.10">
    <property type="entry name" value="Aldehyde Dehydrogenase, Chain A, domain 1"/>
    <property type="match status" value="1"/>
</dbReference>
<comment type="pathway">
    <text evidence="1 7">Amino-acid biosynthesis; L-proline biosynthesis; L-glutamate 5-semialdehyde from L-glutamate: step 2/2.</text>
</comment>
<dbReference type="AlphaFoldDB" id="A0AA46DX88"/>
<dbReference type="FunFam" id="3.40.309.10:FF:000006">
    <property type="entry name" value="Gamma-glutamyl phosphate reductase"/>
    <property type="match status" value="1"/>
</dbReference>